<sequence>MYKRKFENGHSKRKAKQRQALLACANDKKQKKLFFPTAPAVQVSSSVINDSNSNALSDIQIVPDNIEEDIINKITKIDEISVVQDDNVHQISVESNSQEIISDLSFRNNDKKYDDTVHQIELNPKEEKITSDLSFGNNDKSHDNIVDQISEESNSEDETISDFNFENKNKEYLDCQNVPQGSFIANFIRPSRTDSITIKNQFFSKHPIQPFVKSKTICFYCSSCMAYGPLKKHGEFESKFITGYSANIKINKSLYKDIERHENSNAHEESVSTAIRFSLNKDIENIINRDVMAKRAIEIETRRKVLERLIDIILFIGQQGIPYRGKHEGAYSLNNENLNHGNFLELVILISKYDVILQQHLNTSIKLSDKNKSKKGRGSVMDQLAICVRYIHGGVVQERLLSLVICHDSSGNALFELLNEELQNLRLSINDIVACSFDGASNMKGIYNGLQAHLKINNPKIVYTHCMGHVLNLVMTESTTQISLAENLFGLVETSAVFLSDSHKRMSAWMAITKVKHVAHNKLYRLQKIGVTRWWSKDKALSSIIDINLVENNQNVENSKFVTFLEFLISVNEGNFNTSSKYMARSLIGNWSKFETIFIATLFIDIFSVTSPVSKYLQTKSINYLQAWTMIDTLKKQIQNKRKDTHILFLFKQCQLFIKNVNSYFLTNELVDIEENFSDKRISKKKKMPGEHGQDESRSLSSYDRFKSEAFSILDVILNSIEARFMPNEGLLKDCHWLDPKTFSSINSINVFPNGDLETIYELAGVERKIFCNELKQFAGQFESFQPSMTSESKLTENSINDSEDEDNIELVDCDKCNKCIACAYIIIKELSFHSNSFHNLFTVYKYVLLLPSTQVTCERVFSKLKLVKSKIRSTISQQHLSPLMLMAIEKDIQIQKTQIIDTIAKSSKMLHELLI</sequence>
<dbReference type="InterPro" id="IPR008906">
    <property type="entry name" value="HATC_C_dom"/>
</dbReference>
<dbReference type="InterPro" id="IPR012337">
    <property type="entry name" value="RNaseH-like_sf"/>
</dbReference>
<dbReference type="Pfam" id="PF05699">
    <property type="entry name" value="Dimer_Tnp_hAT"/>
    <property type="match status" value="1"/>
</dbReference>
<comment type="caution">
    <text evidence="2">The sequence shown here is derived from an EMBL/GenBank/DDBJ whole genome shotgun (WGS) entry which is preliminary data.</text>
</comment>
<dbReference type="Proteomes" id="UP000478052">
    <property type="component" value="Unassembled WGS sequence"/>
</dbReference>
<dbReference type="AlphaFoldDB" id="A0A6G0XGE2"/>
<gene>
    <name evidence="2" type="ORF">FWK35_00026279</name>
</gene>
<name>A0A6G0XGE2_APHCR</name>
<evidence type="ECO:0000313" key="3">
    <source>
        <dbReference type="Proteomes" id="UP000478052"/>
    </source>
</evidence>
<proteinExistence type="predicted"/>
<dbReference type="SUPFAM" id="SSF53098">
    <property type="entry name" value="Ribonuclease H-like"/>
    <property type="match status" value="1"/>
</dbReference>
<protein>
    <submittedName>
        <fullName evidence="2">Zinc finger MYM-type protein 1-like</fullName>
    </submittedName>
</protein>
<feature type="domain" description="HAT C-terminal dimerisation" evidence="1">
    <location>
        <begin position="833"/>
        <end position="892"/>
    </location>
</feature>
<dbReference type="GO" id="GO:0046983">
    <property type="term" value="F:protein dimerization activity"/>
    <property type="evidence" value="ECO:0007669"/>
    <property type="project" value="InterPro"/>
</dbReference>
<dbReference type="PANTHER" id="PTHR45749">
    <property type="match status" value="1"/>
</dbReference>
<evidence type="ECO:0000259" key="1">
    <source>
        <dbReference type="Pfam" id="PF05699"/>
    </source>
</evidence>
<dbReference type="PANTHER" id="PTHR45749:SF21">
    <property type="entry name" value="DUF4371 DOMAIN-CONTAINING PROTEIN"/>
    <property type="match status" value="1"/>
</dbReference>
<dbReference type="OrthoDB" id="6624196at2759"/>
<accession>A0A6G0XGE2</accession>
<evidence type="ECO:0000313" key="2">
    <source>
        <dbReference type="EMBL" id="KAF0739126.1"/>
    </source>
</evidence>
<reference evidence="2 3" key="1">
    <citation type="submission" date="2019-08" db="EMBL/GenBank/DDBJ databases">
        <title>Whole genome of Aphis craccivora.</title>
        <authorList>
            <person name="Voronova N.V."/>
            <person name="Shulinski R.S."/>
            <person name="Bandarenka Y.V."/>
            <person name="Zhorov D.G."/>
            <person name="Warner D."/>
        </authorList>
    </citation>
    <scope>NUCLEOTIDE SEQUENCE [LARGE SCALE GENOMIC DNA]</scope>
    <source>
        <strain evidence="2">180601</strain>
        <tissue evidence="2">Whole Body</tissue>
    </source>
</reference>
<organism evidence="2 3">
    <name type="scientific">Aphis craccivora</name>
    <name type="common">Cowpea aphid</name>
    <dbReference type="NCBI Taxonomy" id="307492"/>
    <lineage>
        <taxon>Eukaryota</taxon>
        <taxon>Metazoa</taxon>
        <taxon>Ecdysozoa</taxon>
        <taxon>Arthropoda</taxon>
        <taxon>Hexapoda</taxon>
        <taxon>Insecta</taxon>
        <taxon>Pterygota</taxon>
        <taxon>Neoptera</taxon>
        <taxon>Paraneoptera</taxon>
        <taxon>Hemiptera</taxon>
        <taxon>Sternorrhyncha</taxon>
        <taxon>Aphidomorpha</taxon>
        <taxon>Aphidoidea</taxon>
        <taxon>Aphididae</taxon>
        <taxon>Aphidini</taxon>
        <taxon>Aphis</taxon>
        <taxon>Aphis</taxon>
    </lineage>
</organism>
<dbReference type="EMBL" id="VUJU01007879">
    <property type="protein sequence ID" value="KAF0739126.1"/>
    <property type="molecule type" value="Genomic_DNA"/>
</dbReference>
<keyword evidence="3" id="KW-1185">Reference proteome</keyword>